<dbReference type="Proteomes" id="UP000198304">
    <property type="component" value="Unassembled WGS sequence"/>
</dbReference>
<reference evidence="2 3" key="1">
    <citation type="submission" date="2017-06" db="EMBL/GenBank/DDBJ databases">
        <authorList>
            <person name="Kim H.J."/>
            <person name="Triplett B.A."/>
        </authorList>
    </citation>
    <scope>NUCLEOTIDE SEQUENCE [LARGE SCALE GENOMIC DNA]</scope>
    <source>
        <strain evidence="2 3">SCA</strain>
    </source>
</reference>
<dbReference type="OrthoDB" id="5522265at2"/>
<keyword evidence="2" id="KW-0830">Ubiquinone</keyword>
<sequence length="198" mass="22449">MIKSDNYSKLQPMYPLLIQQFVDDYNLREGIAVDIGVGPGWLGMEMAKITNMKIVFLDISQESLDLAKKNFEALDVDNEADFINADVQALPMDDNFADFIMSRGSIWFWKEPEKGLREIHRILKPGGVAVVGGGLGRYLPETMRIRLQETLKQGLIERKEKRPSLEEFEAMVQKSGLSNYRIMTDGDTSSGKWVEIGK</sequence>
<accession>A0A239CGG4</accession>
<evidence type="ECO:0000313" key="3">
    <source>
        <dbReference type="Proteomes" id="UP000198304"/>
    </source>
</evidence>
<evidence type="ECO:0000313" key="2">
    <source>
        <dbReference type="EMBL" id="SNS19059.1"/>
    </source>
</evidence>
<evidence type="ECO:0000259" key="1">
    <source>
        <dbReference type="Pfam" id="PF08241"/>
    </source>
</evidence>
<keyword evidence="2" id="KW-0808">Transferase</keyword>
<dbReference type="RefSeq" id="WP_089282228.1">
    <property type="nucleotide sequence ID" value="NZ_FZOJ01000005.1"/>
</dbReference>
<keyword evidence="3" id="KW-1185">Reference proteome</keyword>
<dbReference type="GO" id="GO:0008757">
    <property type="term" value="F:S-adenosylmethionine-dependent methyltransferase activity"/>
    <property type="evidence" value="ECO:0007669"/>
    <property type="project" value="InterPro"/>
</dbReference>
<dbReference type="Pfam" id="PF08241">
    <property type="entry name" value="Methyltransf_11"/>
    <property type="match status" value="1"/>
</dbReference>
<feature type="domain" description="Methyltransferase type 11" evidence="1">
    <location>
        <begin position="33"/>
        <end position="130"/>
    </location>
</feature>
<proteinExistence type="predicted"/>
<dbReference type="CDD" id="cd02440">
    <property type="entry name" value="AdoMet_MTases"/>
    <property type="match status" value="1"/>
</dbReference>
<dbReference type="SUPFAM" id="SSF53335">
    <property type="entry name" value="S-adenosyl-L-methionine-dependent methyltransferases"/>
    <property type="match status" value="1"/>
</dbReference>
<dbReference type="InterPro" id="IPR013216">
    <property type="entry name" value="Methyltransf_11"/>
</dbReference>
<dbReference type="AlphaFoldDB" id="A0A239CGG4"/>
<dbReference type="GO" id="GO:0032259">
    <property type="term" value="P:methylation"/>
    <property type="evidence" value="ECO:0007669"/>
    <property type="project" value="UniProtKB-KW"/>
</dbReference>
<organism evidence="2 3">
    <name type="scientific">Anaerovirgula multivorans</name>
    <dbReference type="NCBI Taxonomy" id="312168"/>
    <lineage>
        <taxon>Bacteria</taxon>
        <taxon>Bacillati</taxon>
        <taxon>Bacillota</taxon>
        <taxon>Clostridia</taxon>
        <taxon>Peptostreptococcales</taxon>
        <taxon>Natronincolaceae</taxon>
        <taxon>Anaerovirgula</taxon>
    </lineage>
</organism>
<dbReference type="InterPro" id="IPR029063">
    <property type="entry name" value="SAM-dependent_MTases_sf"/>
</dbReference>
<gene>
    <name evidence="2" type="ORF">SAMN05446037_1005192</name>
</gene>
<dbReference type="EMBL" id="FZOJ01000005">
    <property type="protein sequence ID" value="SNS19059.1"/>
    <property type="molecule type" value="Genomic_DNA"/>
</dbReference>
<keyword evidence="2" id="KW-0489">Methyltransferase</keyword>
<name>A0A239CGG4_9FIRM</name>
<dbReference type="PANTHER" id="PTHR43591">
    <property type="entry name" value="METHYLTRANSFERASE"/>
    <property type="match status" value="1"/>
</dbReference>
<dbReference type="Gene3D" id="3.40.50.150">
    <property type="entry name" value="Vaccinia Virus protein VP39"/>
    <property type="match status" value="1"/>
</dbReference>
<protein>
    <submittedName>
        <fullName evidence="2">Ubiquinone/menaquinone biosynthesis C-methylase UbiE</fullName>
    </submittedName>
</protein>